<protein>
    <recommendedName>
        <fullName evidence="3">Tetratricopeptide repeat protein</fullName>
    </recommendedName>
</protein>
<comment type="caution">
    <text evidence="1">The sequence shown here is derived from an EMBL/GenBank/DDBJ whole genome shotgun (WGS) entry which is preliminary data.</text>
</comment>
<evidence type="ECO:0000313" key="1">
    <source>
        <dbReference type="EMBL" id="MBC1303356.1"/>
    </source>
</evidence>
<dbReference type="Proteomes" id="UP000570851">
    <property type="component" value="Unassembled WGS sequence"/>
</dbReference>
<reference evidence="1 2" key="1">
    <citation type="submission" date="2019-11" db="EMBL/GenBank/DDBJ databases">
        <title>Comparison of genomes from free-living endosymbiotic cyanobacteria isolated from Azolla.</title>
        <authorList>
            <person name="Thiel T."/>
            <person name="Pratte B."/>
        </authorList>
    </citation>
    <scope>NUCLEOTIDE SEQUENCE [LARGE SCALE GENOMIC DNA]</scope>
    <source>
        <strain evidence="1 2">N2B</strain>
    </source>
</reference>
<sequence>MLAKKKNSNPEIKYSVFKNLGWVRLEQGKNKEAQQRLQASKMFRFL</sequence>
<gene>
    <name evidence="1" type="ORF">GNE12_15700</name>
</gene>
<proteinExistence type="predicted"/>
<evidence type="ECO:0008006" key="3">
    <source>
        <dbReference type="Google" id="ProtNLM"/>
    </source>
</evidence>
<dbReference type="EMBL" id="JACKZP010000059">
    <property type="protein sequence ID" value="MBC1303356.1"/>
    <property type="molecule type" value="Genomic_DNA"/>
</dbReference>
<accession>A0ABR6SAX9</accession>
<evidence type="ECO:0000313" key="2">
    <source>
        <dbReference type="Proteomes" id="UP000570851"/>
    </source>
</evidence>
<dbReference type="RefSeq" id="WP_153228339.1">
    <property type="nucleotide sequence ID" value="NZ_JACKZP010000059.1"/>
</dbReference>
<keyword evidence="2" id="KW-1185">Reference proteome</keyword>
<name>A0ABR6SAX9_ANAVA</name>
<organism evidence="1 2">
    <name type="scientific">Trichormus variabilis N2B</name>
    <dbReference type="NCBI Taxonomy" id="2681315"/>
    <lineage>
        <taxon>Bacteria</taxon>
        <taxon>Bacillati</taxon>
        <taxon>Cyanobacteriota</taxon>
        <taxon>Cyanophyceae</taxon>
        <taxon>Nostocales</taxon>
        <taxon>Nostocaceae</taxon>
        <taxon>Trichormus</taxon>
    </lineage>
</organism>
<dbReference type="GeneID" id="58726293"/>